<protein>
    <submittedName>
        <fullName evidence="1">Uncharacterized protein</fullName>
    </submittedName>
</protein>
<organism evidence="1 2">
    <name type="scientific">Pectobacterium jejuense</name>
    <dbReference type="NCBI Taxonomy" id="2974022"/>
    <lineage>
        <taxon>Bacteria</taxon>
        <taxon>Pseudomonadati</taxon>
        <taxon>Pseudomonadota</taxon>
        <taxon>Gammaproteobacteria</taxon>
        <taxon>Enterobacterales</taxon>
        <taxon>Pectobacteriaceae</taxon>
        <taxon>Pectobacterium</taxon>
    </lineage>
</organism>
<gene>
    <name evidence="1" type="ORF">ACIPUH_07610</name>
</gene>
<sequence>MTKYPAVKGQLNMASKHKITTYFSNTTTYDWVKNAAAEQGVTKSGYLEGLIRQEMDRNQEKTIIKPRVMIYEPYKVQERYLVLSSQCNLNIIPFTSIKESEKYYNNELNSNIDTDVYNDFYHNVINRNMLLPSVDHFVILLKTELEGRVFIREGNLLNIIYNVNYQPIFITENLWRKYDGYYDFFNVRYLRQTDLISRHWQRTISNRYAGVAPIEDRKIFGKDKGGFFIPVLRKSQDWQEMVSDKLGQGDIFQGENIVRGVTTAFNQERFNLKGRELFREPYKSS</sequence>
<comment type="caution">
    <text evidence="1">The sequence shown here is derived from an EMBL/GenBank/DDBJ whole genome shotgun (WGS) entry which is preliminary data.</text>
</comment>
<accession>A0ABW8GTJ2</accession>
<proteinExistence type="predicted"/>
<dbReference type="Proteomes" id="UP001617702">
    <property type="component" value="Unassembled WGS sequence"/>
</dbReference>
<evidence type="ECO:0000313" key="1">
    <source>
        <dbReference type="EMBL" id="MFJ5512647.1"/>
    </source>
</evidence>
<evidence type="ECO:0000313" key="2">
    <source>
        <dbReference type="Proteomes" id="UP001617702"/>
    </source>
</evidence>
<dbReference type="EMBL" id="JBIXLB010000002">
    <property type="protein sequence ID" value="MFJ5512647.1"/>
    <property type="molecule type" value="Genomic_DNA"/>
</dbReference>
<dbReference type="RefSeq" id="WP_400353683.1">
    <property type="nucleotide sequence ID" value="NZ_JBIXLA010000002.1"/>
</dbReference>
<name>A0ABW8GTJ2_9GAMM</name>
<keyword evidence="2" id="KW-1185">Reference proteome</keyword>
<reference evidence="1 2" key="1">
    <citation type="submission" date="2024-10" db="EMBL/GenBank/DDBJ databases">
        <authorList>
            <person name="Lu C.-H."/>
        </authorList>
    </citation>
    <scope>NUCLEOTIDE SEQUENCE [LARGE SCALE GENOMIC DNA]</scope>
    <source>
        <strain evidence="1 2">22LXZD03-01</strain>
    </source>
</reference>